<dbReference type="Pfam" id="PF04965">
    <property type="entry name" value="GPW_gp25"/>
    <property type="match status" value="1"/>
</dbReference>
<dbReference type="RefSeq" id="WP_150968586.1">
    <property type="nucleotide sequence ID" value="NZ_VZDO01000003.1"/>
</dbReference>
<dbReference type="Gene3D" id="3.10.450.40">
    <property type="match status" value="1"/>
</dbReference>
<gene>
    <name evidence="2" type="ORF">F6X38_05480</name>
</gene>
<protein>
    <submittedName>
        <fullName evidence="2">GPW/gp25 family protein</fullName>
    </submittedName>
</protein>
<dbReference type="SUPFAM" id="SSF160719">
    <property type="entry name" value="gpW/gp25-like"/>
    <property type="match status" value="1"/>
</dbReference>
<accession>A0A7V7PRK0</accession>
<evidence type="ECO:0000313" key="3">
    <source>
        <dbReference type="Proteomes" id="UP000432089"/>
    </source>
</evidence>
<proteinExistence type="predicted"/>
<keyword evidence="3" id="KW-1185">Reference proteome</keyword>
<organism evidence="2 3">
    <name type="scientific">Plantimonas leprariae</name>
    <dbReference type="NCBI Taxonomy" id="2615207"/>
    <lineage>
        <taxon>Bacteria</taxon>
        <taxon>Pseudomonadati</taxon>
        <taxon>Pseudomonadota</taxon>
        <taxon>Alphaproteobacteria</taxon>
        <taxon>Hyphomicrobiales</taxon>
        <taxon>Aurantimonadaceae</taxon>
        <taxon>Plantimonas</taxon>
    </lineage>
</organism>
<dbReference type="EMBL" id="VZDO01000003">
    <property type="protein sequence ID" value="KAB0681337.1"/>
    <property type="molecule type" value="Genomic_DNA"/>
</dbReference>
<reference evidence="2 3" key="1">
    <citation type="submission" date="2019-09" db="EMBL/GenBank/DDBJ databases">
        <title>YIM 132180 draft genome.</title>
        <authorList>
            <person name="Zhang K."/>
        </authorList>
    </citation>
    <scope>NUCLEOTIDE SEQUENCE [LARGE SCALE GENOMIC DNA]</scope>
    <source>
        <strain evidence="2 3">YIM 132180</strain>
    </source>
</reference>
<feature type="domain" description="IraD/Gp25-like" evidence="1">
    <location>
        <begin position="37"/>
        <end position="128"/>
    </location>
</feature>
<dbReference type="InterPro" id="IPR007048">
    <property type="entry name" value="IraD/Gp25-like"/>
</dbReference>
<evidence type="ECO:0000313" key="2">
    <source>
        <dbReference type="EMBL" id="KAB0681337.1"/>
    </source>
</evidence>
<sequence length="144" mass="15407">MISGWRFLNLGAGAETGSVFAAGPFPVASGGIATVTGDDAIRQAIVMLLSTRPGERVIRPDYGCPLNRLVFLGNDATTAGLAIHYVGQALRRFEPRIDVVRLAAGRSALDASGSVLEIRLDYRVRTTQRRETLTMSLDLMSEGG</sequence>
<evidence type="ECO:0000259" key="1">
    <source>
        <dbReference type="Pfam" id="PF04965"/>
    </source>
</evidence>
<dbReference type="Proteomes" id="UP000432089">
    <property type="component" value="Unassembled WGS sequence"/>
</dbReference>
<comment type="caution">
    <text evidence="2">The sequence shown here is derived from an EMBL/GenBank/DDBJ whole genome shotgun (WGS) entry which is preliminary data.</text>
</comment>
<dbReference type="AlphaFoldDB" id="A0A7V7PRK0"/>
<name>A0A7V7PRK0_9HYPH</name>